<sequence>MDVVQRIGRKKDFWDLHELIDQYSIDEMIALHEEKYPYSHDKNLIVNNLTNFSQADEDINPICMRGKYWEVIKLDFVELMEKRK</sequence>
<dbReference type="Proteomes" id="UP000324575">
    <property type="component" value="Unassembled WGS sequence"/>
</dbReference>
<organism evidence="1 2">
    <name type="scientific">Candidatus Ordinivivax streblomastigis</name>
    <dbReference type="NCBI Taxonomy" id="2540710"/>
    <lineage>
        <taxon>Bacteria</taxon>
        <taxon>Pseudomonadati</taxon>
        <taxon>Bacteroidota</taxon>
        <taxon>Bacteroidia</taxon>
        <taxon>Bacteroidales</taxon>
        <taxon>Candidatus Ordinivivax</taxon>
    </lineage>
</organism>
<comment type="caution">
    <text evidence="1">The sequence shown here is derived from an EMBL/GenBank/DDBJ whole genome shotgun (WGS) entry which is preliminary data.</text>
</comment>
<proteinExistence type="predicted"/>
<dbReference type="EMBL" id="SNRX01000024">
    <property type="protein sequence ID" value="KAA6301188.1"/>
    <property type="molecule type" value="Genomic_DNA"/>
</dbReference>
<name>A0A5M8NXG1_9BACT</name>
<dbReference type="AlphaFoldDB" id="A0A5M8NXG1"/>
<evidence type="ECO:0000313" key="2">
    <source>
        <dbReference type="Proteomes" id="UP000324575"/>
    </source>
</evidence>
<accession>A0A5M8NXG1</accession>
<protein>
    <submittedName>
        <fullName evidence="1">Uncharacterized protein</fullName>
    </submittedName>
</protein>
<reference evidence="1 2" key="1">
    <citation type="submission" date="2019-03" db="EMBL/GenBank/DDBJ databases">
        <title>Single cell metagenomics reveals metabolic interactions within the superorganism composed of flagellate Streblomastix strix and complex community of Bacteroidetes bacteria on its surface.</title>
        <authorList>
            <person name="Treitli S.C."/>
            <person name="Kolisko M."/>
            <person name="Husnik F."/>
            <person name="Keeling P."/>
            <person name="Hampl V."/>
        </authorList>
    </citation>
    <scope>NUCLEOTIDE SEQUENCE [LARGE SCALE GENOMIC DNA]</scope>
    <source>
        <strain evidence="1">St1</strain>
    </source>
</reference>
<gene>
    <name evidence="1" type="ORF">EZS26_002642</name>
</gene>
<evidence type="ECO:0000313" key="1">
    <source>
        <dbReference type="EMBL" id="KAA6301188.1"/>
    </source>
</evidence>